<comment type="similarity">
    <text evidence="1">Belongs to the LysR transcriptional regulatory family.</text>
</comment>
<dbReference type="InterPro" id="IPR000847">
    <property type="entry name" value="LysR_HTH_N"/>
</dbReference>
<protein>
    <recommendedName>
        <fullName evidence="5">HTH-type transcriptional regulator CbbR</fullName>
    </recommendedName>
    <alternativeName>
        <fullName evidence="6">RuBisCO operon transcriptional regulator</fullName>
    </alternativeName>
</protein>
<evidence type="ECO:0000256" key="5">
    <source>
        <dbReference type="ARBA" id="ARBA00039279"/>
    </source>
</evidence>
<evidence type="ECO:0000256" key="6">
    <source>
        <dbReference type="ARBA" id="ARBA00043141"/>
    </source>
</evidence>
<keyword evidence="2" id="KW-0805">Transcription regulation</keyword>
<dbReference type="InterPro" id="IPR036390">
    <property type="entry name" value="WH_DNA-bd_sf"/>
</dbReference>
<dbReference type="Proteomes" id="UP000256900">
    <property type="component" value="Unassembled WGS sequence"/>
</dbReference>
<evidence type="ECO:0000256" key="2">
    <source>
        <dbReference type="ARBA" id="ARBA00023015"/>
    </source>
</evidence>
<name>A0A3D9YRF3_9HYPH</name>
<evidence type="ECO:0000259" key="7">
    <source>
        <dbReference type="PROSITE" id="PS50931"/>
    </source>
</evidence>
<dbReference type="GO" id="GO:0000976">
    <property type="term" value="F:transcription cis-regulatory region binding"/>
    <property type="evidence" value="ECO:0007669"/>
    <property type="project" value="TreeGrafter"/>
</dbReference>
<evidence type="ECO:0000256" key="3">
    <source>
        <dbReference type="ARBA" id="ARBA00023125"/>
    </source>
</evidence>
<gene>
    <name evidence="8" type="ORF">DES32_2748</name>
</gene>
<dbReference type="Gene3D" id="3.40.190.10">
    <property type="entry name" value="Periplasmic binding protein-like II"/>
    <property type="match status" value="2"/>
</dbReference>
<sequence>MKRVTIKQLESVRAVAEAGTIVKAADKLNVTPAALTSRIQLLEEDAGIALFERANGRLRLTVAGEEVVGAAHRLERVLSDLDVALGAMRGFHSGRISVGIVSTAKYIAPRLVAAFARRNPRIEVAVSVGNRSEMVSQLRDHKIDVCLMGRPPADFPVESVTIGEHPQVIVAEPDHPLARRRNIDKAELAKENFIIREEGSGTRAVFDYFFSDVPVRHPTVNIEIGSNETIKQAVMAGLGLALLSAHTIEAEIASGRLIILDVAGLPLLRHWFIVRRADRTPSALAQAMWDFSLVEAPKLMPKINGV</sequence>
<keyword evidence="4" id="KW-0804">Transcription</keyword>
<evidence type="ECO:0000313" key="9">
    <source>
        <dbReference type="Proteomes" id="UP000256900"/>
    </source>
</evidence>
<dbReference type="SUPFAM" id="SSF53850">
    <property type="entry name" value="Periplasmic binding protein-like II"/>
    <property type="match status" value="1"/>
</dbReference>
<proteinExistence type="inferred from homology"/>
<dbReference type="PROSITE" id="PS50931">
    <property type="entry name" value="HTH_LYSR"/>
    <property type="match status" value="1"/>
</dbReference>
<accession>A0A3D9YRF3</accession>
<dbReference type="CDD" id="cd08419">
    <property type="entry name" value="PBP2_CbbR_RubisCO_like"/>
    <property type="match status" value="1"/>
</dbReference>
<dbReference type="PANTHER" id="PTHR30126">
    <property type="entry name" value="HTH-TYPE TRANSCRIPTIONAL REGULATOR"/>
    <property type="match status" value="1"/>
</dbReference>
<dbReference type="AlphaFoldDB" id="A0A3D9YRF3"/>
<reference evidence="8 9" key="1">
    <citation type="submission" date="2018-08" db="EMBL/GenBank/DDBJ databases">
        <title>Genomic Encyclopedia of Type Strains, Phase IV (KMG-IV): sequencing the most valuable type-strain genomes for metagenomic binning, comparative biology and taxonomic classification.</title>
        <authorList>
            <person name="Goeker M."/>
        </authorList>
    </citation>
    <scope>NUCLEOTIDE SEQUENCE [LARGE SCALE GENOMIC DNA]</scope>
    <source>
        <strain evidence="8 9">BW863</strain>
    </source>
</reference>
<dbReference type="OrthoDB" id="7840053at2"/>
<dbReference type="RefSeq" id="WP_115837264.1">
    <property type="nucleotide sequence ID" value="NZ_CP025086.1"/>
</dbReference>
<feature type="domain" description="HTH lysR-type" evidence="7">
    <location>
        <begin position="4"/>
        <end position="61"/>
    </location>
</feature>
<dbReference type="PANTHER" id="PTHR30126:SF5">
    <property type="entry name" value="HTH-TYPE TRANSCRIPTIONAL ACTIVATOR CMPR"/>
    <property type="match status" value="1"/>
</dbReference>
<dbReference type="Gene3D" id="1.10.10.10">
    <property type="entry name" value="Winged helix-like DNA-binding domain superfamily/Winged helix DNA-binding domain"/>
    <property type="match status" value="1"/>
</dbReference>
<evidence type="ECO:0000256" key="4">
    <source>
        <dbReference type="ARBA" id="ARBA00023163"/>
    </source>
</evidence>
<keyword evidence="9" id="KW-1185">Reference proteome</keyword>
<dbReference type="InterPro" id="IPR005119">
    <property type="entry name" value="LysR_subst-bd"/>
</dbReference>
<dbReference type="Pfam" id="PF00126">
    <property type="entry name" value="HTH_1"/>
    <property type="match status" value="1"/>
</dbReference>
<keyword evidence="3 8" id="KW-0238">DNA-binding</keyword>
<evidence type="ECO:0000313" key="8">
    <source>
        <dbReference type="EMBL" id="REF84638.1"/>
    </source>
</evidence>
<dbReference type="Pfam" id="PF03466">
    <property type="entry name" value="LysR_substrate"/>
    <property type="match status" value="1"/>
</dbReference>
<evidence type="ECO:0000256" key="1">
    <source>
        <dbReference type="ARBA" id="ARBA00009437"/>
    </source>
</evidence>
<dbReference type="SUPFAM" id="SSF46785">
    <property type="entry name" value="Winged helix' DNA-binding domain"/>
    <property type="match status" value="1"/>
</dbReference>
<dbReference type="EMBL" id="QUMO01000004">
    <property type="protein sequence ID" value="REF84638.1"/>
    <property type="molecule type" value="Genomic_DNA"/>
</dbReference>
<comment type="caution">
    <text evidence="8">The sequence shown here is derived from an EMBL/GenBank/DDBJ whole genome shotgun (WGS) entry which is preliminary data.</text>
</comment>
<organism evidence="8 9">
    <name type="scientific">Methylovirgula ligni</name>
    <dbReference type="NCBI Taxonomy" id="569860"/>
    <lineage>
        <taxon>Bacteria</taxon>
        <taxon>Pseudomonadati</taxon>
        <taxon>Pseudomonadota</taxon>
        <taxon>Alphaproteobacteria</taxon>
        <taxon>Hyphomicrobiales</taxon>
        <taxon>Beijerinckiaceae</taxon>
        <taxon>Methylovirgula</taxon>
    </lineage>
</organism>
<dbReference type="GO" id="GO:0003700">
    <property type="term" value="F:DNA-binding transcription factor activity"/>
    <property type="evidence" value="ECO:0007669"/>
    <property type="project" value="InterPro"/>
</dbReference>
<dbReference type="InterPro" id="IPR036388">
    <property type="entry name" value="WH-like_DNA-bd_sf"/>
</dbReference>